<accession>A0A7W3Y5Q2</accession>
<evidence type="ECO:0000256" key="1">
    <source>
        <dbReference type="SAM" id="SignalP"/>
    </source>
</evidence>
<dbReference type="Pfam" id="PF01963">
    <property type="entry name" value="TraB_PrgY_gumN"/>
    <property type="match status" value="1"/>
</dbReference>
<name>A0A7W3Y5Q2_9GAMM</name>
<dbReference type="InterPro" id="IPR002816">
    <property type="entry name" value="TraB/PrgY/GumN_fam"/>
</dbReference>
<dbReference type="Proteomes" id="UP000523196">
    <property type="component" value="Unassembled WGS sequence"/>
</dbReference>
<dbReference type="RefSeq" id="WP_182686788.1">
    <property type="nucleotide sequence ID" value="NZ_JACHTF010000008.1"/>
</dbReference>
<dbReference type="EMBL" id="JACHTF010000008">
    <property type="protein sequence ID" value="MBB1060643.1"/>
    <property type="molecule type" value="Genomic_DNA"/>
</dbReference>
<dbReference type="InterPro" id="IPR047111">
    <property type="entry name" value="YbaP-like"/>
</dbReference>
<evidence type="ECO:0000313" key="3">
    <source>
        <dbReference type="Proteomes" id="UP000523196"/>
    </source>
</evidence>
<sequence>MHPIRSMLIAGLLACTLPLAALPADAASQPAVGDAAPDGTPPVPLLWKVSDADNSIYLLGSFHLLKPSDYPTAAEIDAAFDQASEVVFEIPPAALADPATGMKMLQASGYADGRSLSQVLAPGELEQLDALFRASGQSVASVEAYEPWFINLSLVMGMSQAMGFDSTHGLDQHLIARAADKGKPTAGLETIDAQLAALDGMPMEEQVESLVEFVQDPAQARVELAQMHDAWRQGDTGLLETLAIDEMKSRTPESYRLVNVARNDAWLPELQAMLDDRSDEDVLVVVGAMHLLGEDGLVDKLSAAGYAVERMCGACSAE</sequence>
<keyword evidence="3" id="KW-1185">Reference proteome</keyword>
<dbReference type="CDD" id="cd14789">
    <property type="entry name" value="Tiki"/>
    <property type="match status" value="1"/>
</dbReference>
<dbReference type="PANTHER" id="PTHR40590">
    <property type="entry name" value="CYTOPLASMIC PROTEIN-RELATED"/>
    <property type="match status" value="1"/>
</dbReference>
<dbReference type="AlphaFoldDB" id="A0A7W3Y5Q2"/>
<feature type="chain" id="PRO_5031545997" evidence="1">
    <location>
        <begin position="27"/>
        <end position="318"/>
    </location>
</feature>
<keyword evidence="1" id="KW-0732">Signal</keyword>
<evidence type="ECO:0000313" key="2">
    <source>
        <dbReference type="EMBL" id="MBB1060643.1"/>
    </source>
</evidence>
<proteinExistence type="predicted"/>
<reference evidence="2 3" key="1">
    <citation type="submission" date="2020-08" db="EMBL/GenBank/DDBJ databases">
        <authorList>
            <person name="Xu S."/>
            <person name="Li A."/>
        </authorList>
    </citation>
    <scope>NUCLEOTIDE SEQUENCE [LARGE SCALE GENOMIC DNA]</scope>
    <source>
        <strain evidence="2 3">119BY6-57</strain>
    </source>
</reference>
<dbReference type="PANTHER" id="PTHR40590:SF1">
    <property type="entry name" value="CYTOPLASMIC PROTEIN"/>
    <property type="match status" value="1"/>
</dbReference>
<organism evidence="2 3">
    <name type="scientific">Marilutibacter spongiae</name>
    <dbReference type="NCBI Taxonomy" id="2025720"/>
    <lineage>
        <taxon>Bacteria</taxon>
        <taxon>Pseudomonadati</taxon>
        <taxon>Pseudomonadota</taxon>
        <taxon>Gammaproteobacteria</taxon>
        <taxon>Lysobacterales</taxon>
        <taxon>Lysobacteraceae</taxon>
        <taxon>Marilutibacter</taxon>
    </lineage>
</organism>
<comment type="caution">
    <text evidence="2">The sequence shown here is derived from an EMBL/GenBank/DDBJ whole genome shotgun (WGS) entry which is preliminary data.</text>
</comment>
<feature type="signal peptide" evidence="1">
    <location>
        <begin position="1"/>
        <end position="26"/>
    </location>
</feature>
<protein>
    <submittedName>
        <fullName evidence="2">TraB/GumN family protein</fullName>
    </submittedName>
</protein>
<gene>
    <name evidence="2" type="ORF">H4F98_08660</name>
</gene>